<dbReference type="EMBL" id="JAHGAW010000001">
    <property type="protein sequence ID" value="MBT2185502.1"/>
    <property type="molecule type" value="Genomic_DNA"/>
</dbReference>
<accession>A0A9X1AI24</accession>
<dbReference type="SUPFAM" id="SSF53448">
    <property type="entry name" value="Nucleotide-diphospho-sugar transferases"/>
    <property type="match status" value="1"/>
</dbReference>
<dbReference type="PANTHER" id="PTHR43777">
    <property type="entry name" value="MOLYBDENUM COFACTOR CYTIDYLYLTRANSFERASE"/>
    <property type="match status" value="1"/>
</dbReference>
<dbReference type="GO" id="GO:0016779">
    <property type="term" value="F:nucleotidyltransferase activity"/>
    <property type="evidence" value="ECO:0007669"/>
    <property type="project" value="UniProtKB-ARBA"/>
</dbReference>
<dbReference type="Pfam" id="PF12804">
    <property type="entry name" value="NTP_transf_3"/>
    <property type="match status" value="1"/>
</dbReference>
<evidence type="ECO:0000313" key="3">
    <source>
        <dbReference type="EMBL" id="MBT2185502.1"/>
    </source>
</evidence>
<keyword evidence="1" id="KW-0460">Magnesium</keyword>
<sequence length="193" mass="19783">MARAEGLAVALLAAGRSTRFGVADKLLAQLGDRPLIKWAADAGLSVGADHRFLVAGDDFDADTLGYRLCPNPHPEHGMATSLRIAATAAREAGASALLILLADMPFVTAAHLARLVATFLRDSSAPVFSTAEGGTPQPPSLFPASLFAALQALEGDKGARSLAVGATLVVAGADALLDVDTPDDLDSARQSIL</sequence>
<dbReference type="InterPro" id="IPR025877">
    <property type="entry name" value="MobA-like_NTP_Trfase"/>
</dbReference>
<name>A0A9X1AI24_9SPHN</name>
<keyword evidence="4" id="KW-1185">Reference proteome</keyword>
<feature type="domain" description="MobA-like NTP transferase" evidence="2">
    <location>
        <begin position="10"/>
        <end position="162"/>
    </location>
</feature>
<dbReference type="InterPro" id="IPR029044">
    <property type="entry name" value="Nucleotide-diphossugar_trans"/>
</dbReference>
<gene>
    <name evidence="3" type="ORF">KK488_00900</name>
</gene>
<dbReference type="CDD" id="cd04182">
    <property type="entry name" value="GT_2_like_f"/>
    <property type="match status" value="1"/>
</dbReference>
<dbReference type="RefSeq" id="WP_214621251.1">
    <property type="nucleotide sequence ID" value="NZ_JAHGAW010000001.1"/>
</dbReference>
<reference evidence="3" key="1">
    <citation type="submission" date="2021-05" db="EMBL/GenBank/DDBJ databases">
        <title>Genome of Sphingobium sp. strain.</title>
        <authorList>
            <person name="Fan R."/>
        </authorList>
    </citation>
    <scope>NUCLEOTIDE SEQUENCE</scope>
    <source>
        <strain evidence="3">H33</strain>
    </source>
</reference>
<evidence type="ECO:0000313" key="4">
    <source>
        <dbReference type="Proteomes" id="UP001138757"/>
    </source>
</evidence>
<dbReference type="AlphaFoldDB" id="A0A9X1AI24"/>
<evidence type="ECO:0000256" key="1">
    <source>
        <dbReference type="ARBA" id="ARBA00022842"/>
    </source>
</evidence>
<dbReference type="Gene3D" id="3.90.550.10">
    <property type="entry name" value="Spore Coat Polysaccharide Biosynthesis Protein SpsA, Chain A"/>
    <property type="match status" value="1"/>
</dbReference>
<comment type="caution">
    <text evidence="3">The sequence shown here is derived from an EMBL/GenBank/DDBJ whole genome shotgun (WGS) entry which is preliminary data.</text>
</comment>
<proteinExistence type="predicted"/>
<dbReference type="PANTHER" id="PTHR43777:SF1">
    <property type="entry name" value="MOLYBDENUM COFACTOR CYTIDYLYLTRANSFERASE"/>
    <property type="match status" value="1"/>
</dbReference>
<organism evidence="3 4">
    <name type="scientific">Sphingobium nicotianae</name>
    <dbReference type="NCBI Taxonomy" id="2782607"/>
    <lineage>
        <taxon>Bacteria</taxon>
        <taxon>Pseudomonadati</taxon>
        <taxon>Pseudomonadota</taxon>
        <taxon>Alphaproteobacteria</taxon>
        <taxon>Sphingomonadales</taxon>
        <taxon>Sphingomonadaceae</taxon>
        <taxon>Sphingobium</taxon>
    </lineage>
</organism>
<protein>
    <submittedName>
        <fullName evidence="3">Nucleotidyltransferase family protein</fullName>
    </submittedName>
</protein>
<dbReference type="Proteomes" id="UP001138757">
    <property type="component" value="Unassembled WGS sequence"/>
</dbReference>
<evidence type="ECO:0000259" key="2">
    <source>
        <dbReference type="Pfam" id="PF12804"/>
    </source>
</evidence>